<dbReference type="GeneID" id="13926992"/>
<dbReference type="GO" id="GO:0070210">
    <property type="term" value="C:Rpd3L-Expanded complex"/>
    <property type="evidence" value="ECO:0007669"/>
    <property type="project" value="TreeGrafter"/>
</dbReference>
<dbReference type="Gene3D" id="2.170.270.10">
    <property type="entry name" value="SET domain"/>
    <property type="match status" value="1"/>
</dbReference>
<keyword evidence="3" id="KW-0862">Zinc</keyword>
<sequence length="593" mass="68789">MTTTTISAKEQENKETQNNFSSVELERNNEIETTDLRSTSFSSSNSSLSSLDKKETNNRSSLSSIRSFPDSQMISLNLNKEMINHNNTNHQNRVNTCNNHDNSTKYNESNNIVRFDPLVFPGPASVTLLNKDDLGKLYRSKIRSHSSMERKGSTIKSDELPDPASYKVQKRPINVVSKPDDSMIQRKGIVAAAALAAAATVPLPLRYRQNENDLLTPISKILSAQYSQNSIETNDQSLLKERNSNNVDRDSNIVTCHICNSQEKITLRDSNPDKIKLKNSIYIQCLTCHKWQHRSCYEETNLIKKSRFNCILCHSRLHYSVSTPVHNETNGSKIKKEYEEDELDETEEPKTFDKIETSQYKDKYVNQFITNHNDDDWVIPNHSNNNTTKLKTISKKVYTLQSCKEKDIIEEYQGMIDFQKNYIMKPENQYRIWGTTQPHVLFHPQWPLFIDSREMGGALRSLRRSCNPNVELITMRTTDNDVGVKFFIRAKRDIMKGEELHIDWQWDLRHPIWKILNGCLEFNGLNDMDKYWLIHSVETVLEGCDGCACENTDHCQLYKVREYSKILYKDFKSKSNNIFKLNEIINRKRKPVE</sequence>
<evidence type="ECO:0000256" key="1">
    <source>
        <dbReference type="ARBA" id="ARBA00022723"/>
    </source>
</evidence>
<evidence type="ECO:0000256" key="5">
    <source>
        <dbReference type="SAM" id="MobiDB-lite"/>
    </source>
</evidence>
<proteinExistence type="predicted"/>
<organism evidence="7 8">
    <name type="scientific">Naumovozyma dairenensis (strain ATCC 10597 / BCRC 20456 / CBS 421 / NBRC 0211 / NRRL Y-12639)</name>
    <name type="common">Saccharomyces dairenensis</name>
    <dbReference type="NCBI Taxonomy" id="1071378"/>
    <lineage>
        <taxon>Eukaryota</taxon>
        <taxon>Fungi</taxon>
        <taxon>Dikarya</taxon>
        <taxon>Ascomycota</taxon>
        <taxon>Saccharomycotina</taxon>
        <taxon>Saccharomycetes</taxon>
        <taxon>Saccharomycetales</taxon>
        <taxon>Saccharomycetaceae</taxon>
        <taxon>Naumovozyma</taxon>
    </lineage>
</organism>
<feature type="region of interest" description="Disordered" evidence="5">
    <location>
        <begin position="1"/>
        <end position="66"/>
    </location>
</feature>
<dbReference type="EMBL" id="HE580273">
    <property type="protein sequence ID" value="CCK73521.1"/>
    <property type="molecule type" value="Genomic_DNA"/>
</dbReference>
<evidence type="ECO:0000256" key="2">
    <source>
        <dbReference type="ARBA" id="ARBA00022771"/>
    </source>
</evidence>
<dbReference type="SUPFAM" id="SSF82199">
    <property type="entry name" value="SET domain"/>
    <property type="match status" value="1"/>
</dbReference>
<dbReference type="PANTHER" id="PTHR46462:SF3">
    <property type="entry name" value="UPSET, ISOFORM A"/>
    <property type="match status" value="1"/>
</dbReference>
<dbReference type="OrthoDB" id="20872at2759"/>
<keyword evidence="2" id="KW-0863">Zinc-finger</keyword>
<dbReference type="InterPro" id="IPR001214">
    <property type="entry name" value="SET_dom"/>
</dbReference>
<dbReference type="RefSeq" id="XP_003980197.1">
    <property type="nucleotide sequence ID" value="XM_003980148.1"/>
</dbReference>
<dbReference type="STRING" id="1071378.J7S4L5"/>
<dbReference type="OMA" id="NTIMHNC"/>
<dbReference type="Gene3D" id="3.30.40.10">
    <property type="entry name" value="Zinc/RING finger domain, C3HC4 (zinc finger)"/>
    <property type="match status" value="1"/>
</dbReference>
<keyword evidence="1" id="KW-0479">Metal-binding</keyword>
<feature type="domain" description="SET" evidence="6">
    <location>
        <begin position="395"/>
        <end position="505"/>
    </location>
</feature>
<dbReference type="SMART" id="SM00249">
    <property type="entry name" value="PHD"/>
    <property type="match status" value="1"/>
</dbReference>
<evidence type="ECO:0000256" key="4">
    <source>
        <dbReference type="ARBA" id="ARBA00022853"/>
    </source>
</evidence>
<keyword evidence="8" id="KW-1185">Reference proteome</keyword>
<dbReference type="InterPro" id="IPR046341">
    <property type="entry name" value="SET_dom_sf"/>
</dbReference>
<dbReference type="InterPro" id="IPR011011">
    <property type="entry name" value="Znf_FYVE_PHD"/>
</dbReference>
<dbReference type="Pfam" id="PF00856">
    <property type="entry name" value="SET"/>
    <property type="match status" value="1"/>
</dbReference>
<keyword evidence="4" id="KW-0156">Chromatin regulator</keyword>
<dbReference type="Proteomes" id="UP000000689">
    <property type="component" value="Chromosome 7"/>
</dbReference>
<dbReference type="SUPFAM" id="SSF57903">
    <property type="entry name" value="FYVE/PHD zinc finger"/>
    <property type="match status" value="1"/>
</dbReference>
<dbReference type="CDD" id="cd15489">
    <property type="entry name" value="PHD_SF"/>
    <property type="match status" value="1"/>
</dbReference>
<dbReference type="HOGENOM" id="CLU_460105_0_0_1"/>
<dbReference type="PROSITE" id="PS50280">
    <property type="entry name" value="SET"/>
    <property type="match status" value="1"/>
</dbReference>
<dbReference type="GO" id="GO:0006355">
    <property type="term" value="P:regulation of DNA-templated transcription"/>
    <property type="evidence" value="ECO:0007669"/>
    <property type="project" value="TreeGrafter"/>
</dbReference>
<dbReference type="PROSITE" id="PS01359">
    <property type="entry name" value="ZF_PHD_1"/>
    <property type="match status" value="1"/>
</dbReference>
<dbReference type="GO" id="GO:0008270">
    <property type="term" value="F:zinc ion binding"/>
    <property type="evidence" value="ECO:0007669"/>
    <property type="project" value="UniProtKB-KW"/>
</dbReference>
<dbReference type="eggNOG" id="KOG1844">
    <property type="taxonomic scope" value="Eukaryota"/>
</dbReference>
<gene>
    <name evidence="7" type="primary">NDAI0G05380</name>
    <name evidence="7" type="ordered locus">NDAI_0G05380</name>
</gene>
<accession>J7S4L5</accession>
<evidence type="ECO:0000313" key="8">
    <source>
        <dbReference type="Proteomes" id="UP000000689"/>
    </source>
</evidence>
<protein>
    <recommendedName>
        <fullName evidence="6">SET domain-containing protein</fullName>
    </recommendedName>
</protein>
<dbReference type="SMART" id="SM00317">
    <property type="entry name" value="SET"/>
    <property type="match status" value="1"/>
</dbReference>
<dbReference type="KEGG" id="ndi:NDAI_0G05380"/>
<evidence type="ECO:0000313" key="7">
    <source>
        <dbReference type="EMBL" id="CCK73521.1"/>
    </source>
</evidence>
<dbReference type="InterPro" id="IPR019786">
    <property type="entry name" value="Zinc_finger_PHD-type_CS"/>
</dbReference>
<dbReference type="InterPro" id="IPR013083">
    <property type="entry name" value="Znf_RING/FYVE/PHD"/>
</dbReference>
<dbReference type="InterPro" id="IPR001965">
    <property type="entry name" value="Znf_PHD"/>
</dbReference>
<dbReference type="GO" id="GO:0006325">
    <property type="term" value="P:chromatin organization"/>
    <property type="evidence" value="ECO:0007669"/>
    <property type="project" value="UniProtKB-KW"/>
</dbReference>
<dbReference type="GO" id="GO:0034967">
    <property type="term" value="C:Set3 complex"/>
    <property type="evidence" value="ECO:0007669"/>
    <property type="project" value="TreeGrafter"/>
</dbReference>
<dbReference type="PANTHER" id="PTHR46462">
    <property type="entry name" value="UPSET, ISOFORM A"/>
    <property type="match status" value="1"/>
</dbReference>
<feature type="compositionally biased region" description="Low complexity" evidence="5">
    <location>
        <begin position="36"/>
        <end position="50"/>
    </location>
</feature>
<dbReference type="AlphaFoldDB" id="J7S4L5"/>
<evidence type="ECO:0000259" key="6">
    <source>
        <dbReference type="PROSITE" id="PS50280"/>
    </source>
</evidence>
<name>J7S4L5_NAUDC</name>
<reference evidence="7 8" key="1">
    <citation type="journal article" date="2011" name="Proc. Natl. Acad. Sci. U.S.A.">
        <title>Evolutionary erosion of yeast sex chromosomes by mating-type switching accidents.</title>
        <authorList>
            <person name="Gordon J.L."/>
            <person name="Armisen D."/>
            <person name="Proux-Wera E."/>
            <person name="Oheigeartaigh S.S."/>
            <person name="Byrne K.P."/>
            <person name="Wolfe K.H."/>
        </authorList>
    </citation>
    <scope>NUCLEOTIDE SEQUENCE [LARGE SCALE GENOMIC DNA]</scope>
    <source>
        <strain evidence="8">ATCC 10597 / BCRC 20456 / CBS 421 / NBRC 0211 / NRRL Y-12639</strain>
    </source>
</reference>
<evidence type="ECO:0000256" key="3">
    <source>
        <dbReference type="ARBA" id="ARBA00022833"/>
    </source>
</evidence>